<evidence type="ECO:0000313" key="2">
    <source>
        <dbReference type="Proteomes" id="UP000838756"/>
    </source>
</evidence>
<evidence type="ECO:0000313" key="1">
    <source>
        <dbReference type="EMBL" id="CAH2215881.1"/>
    </source>
</evidence>
<proteinExistence type="predicted"/>
<dbReference type="AlphaFoldDB" id="A0A8S4QMW7"/>
<protein>
    <submittedName>
        <fullName evidence="1">Jg272 protein</fullName>
    </submittedName>
</protein>
<dbReference type="EMBL" id="CAKXAJ010013251">
    <property type="protein sequence ID" value="CAH2215881.1"/>
    <property type="molecule type" value="Genomic_DNA"/>
</dbReference>
<name>A0A8S4QMW7_9NEOP</name>
<comment type="caution">
    <text evidence="1">The sequence shown here is derived from an EMBL/GenBank/DDBJ whole genome shotgun (WGS) entry which is preliminary data.</text>
</comment>
<dbReference type="Proteomes" id="UP000838756">
    <property type="component" value="Unassembled WGS sequence"/>
</dbReference>
<reference evidence="1" key="1">
    <citation type="submission" date="2022-03" db="EMBL/GenBank/DDBJ databases">
        <authorList>
            <person name="Lindestad O."/>
        </authorList>
    </citation>
    <scope>NUCLEOTIDE SEQUENCE</scope>
</reference>
<feature type="non-terminal residue" evidence="1">
    <location>
        <position position="1"/>
    </location>
</feature>
<sequence>RRQNLRQEAEESDFGMNLLENVLEIGMSTARAAIHLGRAFKNTK</sequence>
<dbReference type="OrthoDB" id="6372935at2759"/>
<gene>
    <name evidence="1" type="primary">jg272</name>
    <name evidence="1" type="ORF">PAEG_LOCUS3965</name>
</gene>
<accession>A0A8S4QMW7</accession>
<organism evidence="1 2">
    <name type="scientific">Pararge aegeria aegeria</name>
    <dbReference type="NCBI Taxonomy" id="348720"/>
    <lineage>
        <taxon>Eukaryota</taxon>
        <taxon>Metazoa</taxon>
        <taxon>Ecdysozoa</taxon>
        <taxon>Arthropoda</taxon>
        <taxon>Hexapoda</taxon>
        <taxon>Insecta</taxon>
        <taxon>Pterygota</taxon>
        <taxon>Neoptera</taxon>
        <taxon>Endopterygota</taxon>
        <taxon>Lepidoptera</taxon>
        <taxon>Glossata</taxon>
        <taxon>Ditrysia</taxon>
        <taxon>Papilionoidea</taxon>
        <taxon>Nymphalidae</taxon>
        <taxon>Satyrinae</taxon>
        <taxon>Satyrini</taxon>
        <taxon>Parargina</taxon>
        <taxon>Pararge</taxon>
    </lineage>
</organism>
<keyword evidence="2" id="KW-1185">Reference proteome</keyword>